<evidence type="ECO:0000313" key="10">
    <source>
        <dbReference type="EMBL" id="QEA16919.1"/>
    </source>
</evidence>
<protein>
    <recommendedName>
        <fullName evidence="8">Transport permease protein</fullName>
    </recommendedName>
</protein>
<organism evidence="10 11">
    <name type="scientific">Novosphingobium ginsenosidimutans</name>
    <dbReference type="NCBI Taxonomy" id="1176536"/>
    <lineage>
        <taxon>Bacteria</taxon>
        <taxon>Pseudomonadati</taxon>
        <taxon>Pseudomonadota</taxon>
        <taxon>Alphaproteobacteria</taxon>
        <taxon>Sphingomonadales</taxon>
        <taxon>Sphingomonadaceae</taxon>
        <taxon>Novosphingobium</taxon>
    </lineage>
</organism>
<dbReference type="AlphaFoldDB" id="A0A5B8S5R0"/>
<dbReference type="GO" id="GO:0043190">
    <property type="term" value="C:ATP-binding cassette (ABC) transporter complex"/>
    <property type="evidence" value="ECO:0007669"/>
    <property type="project" value="InterPro"/>
</dbReference>
<accession>A0A5B8S5R0</accession>
<dbReference type="KEGG" id="ngf:FRF71_12710"/>
<comment type="caution">
    <text evidence="8">Lacks conserved residue(s) required for the propagation of feature annotation.</text>
</comment>
<keyword evidence="4 8" id="KW-1003">Cell membrane</keyword>
<keyword evidence="7 8" id="KW-0472">Membrane</keyword>
<dbReference type="Proteomes" id="UP000321172">
    <property type="component" value="Chromosome"/>
</dbReference>
<evidence type="ECO:0000256" key="8">
    <source>
        <dbReference type="RuleBase" id="RU361157"/>
    </source>
</evidence>
<comment type="similarity">
    <text evidence="2 8">Belongs to the ABC-2 integral membrane protein family.</text>
</comment>
<feature type="transmembrane region" description="Helical" evidence="8">
    <location>
        <begin position="250"/>
        <end position="272"/>
    </location>
</feature>
<dbReference type="Pfam" id="PF12698">
    <property type="entry name" value="ABC2_membrane_3"/>
    <property type="match status" value="1"/>
</dbReference>
<keyword evidence="3 8" id="KW-0813">Transport</keyword>
<name>A0A5B8S5R0_9SPHN</name>
<keyword evidence="6 8" id="KW-1133">Transmembrane helix</keyword>
<dbReference type="InterPro" id="IPR013525">
    <property type="entry name" value="ABC2_TM"/>
</dbReference>
<dbReference type="PRINTS" id="PR00164">
    <property type="entry name" value="ABC2TRNSPORT"/>
</dbReference>
<dbReference type="InterPro" id="IPR000412">
    <property type="entry name" value="ABC_2_transport"/>
</dbReference>
<dbReference type="InterPro" id="IPR051449">
    <property type="entry name" value="ABC-2_transporter_component"/>
</dbReference>
<keyword evidence="11" id="KW-1185">Reference proteome</keyword>
<dbReference type="PANTHER" id="PTHR30294">
    <property type="entry name" value="MEMBRANE COMPONENT OF ABC TRANSPORTER YHHJ-RELATED"/>
    <property type="match status" value="1"/>
</dbReference>
<evidence type="ECO:0000256" key="3">
    <source>
        <dbReference type="ARBA" id="ARBA00022448"/>
    </source>
</evidence>
<keyword evidence="5 8" id="KW-0812">Transmembrane</keyword>
<dbReference type="PANTHER" id="PTHR30294:SF44">
    <property type="entry name" value="MULTIDRUG ABC TRANSPORTER PERMEASE YBHR-RELATED"/>
    <property type="match status" value="1"/>
</dbReference>
<evidence type="ECO:0000256" key="4">
    <source>
        <dbReference type="ARBA" id="ARBA00022475"/>
    </source>
</evidence>
<feature type="transmembrane region" description="Helical" evidence="8">
    <location>
        <begin position="284"/>
        <end position="305"/>
    </location>
</feature>
<dbReference type="InterPro" id="IPR047817">
    <property type="entry name" value="ABC2_TM_bact-type"/>
</dbReference>
<dbReference type="PROSITE" id="PS51012">
    <property type="entry name" value="ABC_TM2"/>
    <property type="match status" value="1"/>
</dbReference>
<feature type="transmembrane region" description="Helical" evidence="8">
    <location>
        <begin position="345"/>
        <end position="363"/>
    </location>
</feature>
<dbReference type="OrthoDB" id="9784671at2"/>
<evidence type="ECO:0000256" key="1">
    <source>
        <dbReference type="ARBA" id="ARBA00004651"/>
    </source>
</evidence>
<dbReference type="Gene3D" id="3.40.1710.10">
    <property type="entry name" value="abc type-2 transporter like domain"/>
    <property type="match status" value="1"/>
</dbReference>
<evidence type="ECO:0000256" key="7">
    <source>
        <dbReference type="ARBA" id="ARBA00023136"/>
    </source>
</evidence>
<evidence type="ECO:0000256" key="2">
    <source>
        <dbReference type="ARBA" id="ARBA00007783"/>
    </source>
</evidence>
<evidence type="ECO:0000256" key="6">
    <source>
        <dbReference type="ARBA" id="ARBA00022989"/>
    </source>
</evidence>
<feature type="transmembrane region" description="Helical" evidence="8">
    <location>
        <begin position="218"/>
        <end position="244"/>
    </location>
</feature>
<evidence type="ECO:0000313" key="11">
    <source>
        <dbReference type="Proteomes" id="UP000321172"/>
    </source>
</evidence>
<dbReference type="EMBL" id="CP042345">
    <property type="protein sequence ID" value="QEA16919.1"/>
    <property type="molecule type" value="Genomic_DNA"/>
</dbReference>
<dbReference type="RefSeq" id="WP_147090998.1">
    <property type="nucleotide sequence ID" value="NZ_BAABJD010000002.1"/>
</dbReference>
<reference evidence="10 11" key="1">
    <citation type="journal article" date="2013" name="J. Microbiol. Biotechnol.">
        <title>Novosphingobium ginsenosidimutans sp. nov., with the ability to convert ginsenoside.</title>
        <authorList>
            <person name="Kim J.K."/>
            <person name="He D."/>
            <person name="Liu Q.M."/>
            <person name="Park H.Y."/>
            <person name="Jung M.S."/>
            <person name="Yoon M.H."/>
            <person name="Kim S.C."/>
            <person name="Im W.T."/>
        </authorList>
    </citation>
    <scope>NUCLEOTIDE SEQUENCE [LARGE SCALE GENOMIC DNA]</scope>
    <source>
        <strain evidence="10 11">FW-6</strain>
    </source>
</reference>
<feature type="transmembrane region" description="Helical" evidence="8">
    <location>
        <begin position="171"/>
        <end position="197"/>
    </location>
</feature>
<proteinExistence type="inferred from homology"/>
<comment type="subcellular location">
    <subcellularLocation>
        <location evidence="8">Cell inner membrane</location>
        <topology evidence="8">Multi-pass membrane protein</topology>
    </subcellularLocation>
    <subcellularLocation>
        <location evidence="1">Cell membrane</location>
        <topology evidence="1">Multi-pass membrane protein</topology>
    </subcellularLocation>
</comment>
<dbReference type="GO" id="GO:0140359">
    <property type="term" value="F:ABC-type transporter activity"/>
    <property type="evidence" value="ECO:0007669"/>
    <property type="project" value="InterPro"/>
</dbReference>
<gene>
    <name evidence="10" type="ORF">FRF71_12710</name>
</gene>
<sequence>MSGALVRIMAMALKELAVVLRDRRVLTTLVASPVIQLVLFGLATTLEVKNVSLGLVNRDTGIASEQFLAAVGATRNVGEVIVYPNEKALGEAIEQREVLGGLILPPDLSARVARGEGGEIGLLLDGRRVNAAQIVTAYLSEIAATTGLALQPGASGPDLAVRNWYNPNLDYSWFTLPGMIAVITTVLVLSVSVQAVAREREFGTYDQLMALPMRHWEILLGKAVPAFLVGLFNGSFYVTMVAWLSDVPFLGSYALIVLAIAAFSLAVSSIGLAISSVAANQQQAFLGGFLVIVPMILLSGYASPIDGMPAWLQPIAAVDPLSHLLAVCHGVFLKNMPSAMIMDHIWPMILVSIIAFGVGHTLLRGRSN</sequence>
<evidence type="ECO:0000259" key="9">
    <source>
        <dbReference type="PROSITE" id="PS51012"/>
    </source>
</evidence>
<feature type="domain" description="ABC transmembrane type-2" evidence="9">
    <location>
        <begin position="132"/>
        <end position="366"/>
    </location>
</feature>
<evidence type="ECO:0000256" key="5">
    <source>
        <dbReference type="ARBA" id="ARBA00022692"/>
    </source>
</evidence>